<dbReference type="Proteomes" id="UP000246352">
    <property type="component" value="Unassembled WGS sequence"/>
</dbReference>
<comment type="caution">
    <text evidence="1">The sequence shown here is derived from an EMBL/GenBank/DDBJ whole genome shotgun (WGS) entry which is preliminary data.</text>
</comment>
<keyword evidence="2" id="KW-1185">Reference proteome</keyword>
<gene>
    <name evidence="1" type="ORF">DFR52_106234</name>
</gene>
<dbReference type="Gene3D" id="2.40.50.230">
    <property type="entry name" value="Gp5 N-terminal domain"/>
    <property type="match status" value="1"/>
</dbReference>
<dbReference type="AlphaFoldDB" id="A0A317PDU9"/>
<accession>A0A317PDU9</accession>
<dbReference type="EMBL" id="QGTR01000006">
    <property type="protein sequence ID" value="PWV97709.1"/>
    <property type="molecule type" value="Genomic_DNA"/>
</dbReference>
<name>A0A317PDU9_9HYPH</name>
<sequence length="189" mass="19934">MSRLVASEIRTLHRKIQRVERRVASAVLPGKVKPGSQNFEDRTVRLILGKTPDGEEVLSPPVRWQQPGAGTLKVHAPPADNEQMIMLSPSGTIGSGSVAHWSTYDDDHAPPSNKSTEAVIEFADGSRITLEKETTRVAARNVHVDAETVTLGGEGGKAVARVGDLVQVGAGSSAGQWPIITGSGVVSAT</sequence>
<proteinExistence type="predicted"/>
<evidence type="ECO:0000313" key="1">
    <source>
        <dbReference type="EMBL" id="PWV97709.1"/>
    </source>
</evidence>
<dbReference type="RefSeq" id="WP_110034001.1">
    <property type="nucleotide sequence ID" value="NZ_QGTR01000006.1"/>
</dbReference>
<dbReference type="InterPro" id="IPR037026">
    <property type="entry name" value="Vgr_OB-fold_dom_sf"/>
</dbReference>
<dbReference type="OrthoDB" id="7852340at2"/>
<protein>
    <submittedName>
        <fullName evidence="1">Phage baseplate assembly protein V</fullName>
    </submittedName>
</protein>
<reference evidence="1 2" key="1">
    <citation type="submission" date="2018-05" db="EMBL/GenBank/DDBJ databases">
        <title>Genomic Encyclopedia of Type Strains, Phase IV (KMG-IV): sequencing the most valuable type-strain genomes for metagenomic binning, comparative biology and taxonomic classification.</title>
        <authorList>
            <person name="Goeker M."/>
        </authorList>
    </citation>
    <scope>NUCLEOTIDE SEQUENCE [LARGE SCALE GENOMIC DNA]</scope>
    <source>
        <strain evidence="1 2">DSM 16791</strain>
    </source>
</reference>
<organism evidence="1 2">
    <name type="scientific">Hoeflea marina</name>
    <dbReference type="NCBI Taxonomy" id="274592"/>
    <lineage>
        <taxon>Bacteria</taxon>
        <taxon>Pseudomonadati</taxon>
        <taxon>Pseudomonadota</taxon>
        <taxon>Alphaproteobacteria</taxon>
        <taxon>Hyphomicrobiales</taxon>
        <taxon>Rhizobiaceae</taxon>
        <taxon>Hoeflea</taxon>
    </lineage>
</organism>
<evidence type="ECO:0000313" key="2">
    <source>
        <dbReference type="Proteomes" id="UP000246352"/>
    </source>
</evidence>